<organism evidence="2 3">
    <name type="scientific">Pristionchus mayeri</name>
    <dbReference type="NCBI Taxonomy" id="1317129"/>
    <lineage>
        <taxon>Eukaryota</taxon>
        <taxon>Metazoa</taxon>
        <taxon>Ecdysozoa</taxon>
        <taxon>Nematoda</taxon>
        <taxon>Chromadorea</taxon>
        <taxon>Rhabditida</taxon>
        <taxon>Rhabditina</taxon>
        <taxon>Diplogasteromorpha</taxon>
        <taxon>Diplogasteroidea</taxon>
        <taxon>Neodiplogasteridae</taxon>
        <taxon>Pristionchus</taxon>
    </lineage>
</organism>
<accession>A0AAN5IC10</accession>
<protein>
    <submittedName>
        <fullName evidence="2">Uncharacterized protein</fullName>
    </submittedName>
</protein>
<feature type="non-terminal residue" evidence="2">
    <location>
        <position position="127"/>
    </location>
</feature>
<evidence type="ECO:0000256" key="1">
    <source>
        <dbReference type="SAM" id="MobiDB-lite"/>
    </source>
</evidence>
<evidence type="ECO:0000313" key="2">
    <source>
        <dbReference type="EMBL" id="GMR58590.1"/>
    </source>
</evidence>
<name>A0AAN5IC10_9BILA</name>
<keyword evidence="3" id="KW-1185">Reference proteome</keyword>
<feature type="region of interest" description="Disordered" evidence="1">
    <location>
        <begin position="80"/>
        <end position="127"/>
    </location>
</feature>
<sequence length="127" mass="13092">LTYSMSSGGNGNDPDLIGIDPILAAQFILFAQAQNAGNGSNPLALTGQGIASIAGLPSSSQQTPFNFRMPPSSELLAQLQANAAGGTPSTASSHPQQRETPNRGLQHPPPAQGQTSTPVRAPKRKYS</sequence>
<proteinExistence type="predicted"/>
<dbReference type="Proteomes" id="UP001328107">
    <property type="component" value="Unassembled WGS sequence"/>
</dbReference>
<comment type="caution">
    <text evidence="2">The sequence shown here is derived from an EMBL/GenBank/DDBJ whole genome shotgun (WGS) entry which is preliminary data.</text>
</comment>
<dbReference type="AlphaFoldDB" id="A0AAN5IC10"/>
<gene>
    <name evidence="2" type="ORF">PMAYCL1PPCAC_28785</name>
</gene>
<feature type="non-terminal residue" evidence="2">
    <location>
        <position position="1"/>
    </location>
</feature>
<evidence type="ECO:0000313" key="3">
    <source>
        <dbReference type="Proteomes" id="UP001328107"/>
    </source>
</evidence>
<dbReference type="EMBL" id="BTRK01000006">
    <property type="protein sequence ID" value="GMR58590.1"/>
    <property type="molecule type" value="Genomic_DNA"/>
</dbReference>
<reference evidence="3" key="1">
    <citation type="submission" date="2022-10" db="EMBL/GenBank/DDBJ databases">
        <title>Genome assembly of Pristionchus species.</title>
        <authorList>
            <person name="Yoshida K."/>
            <person name="Sommer R.J."/>
        </authorList>
    </citation>
    <scope>NUCLEOTIDE SEQUENCE [LARGE SCALE GENOMIC DNA]</scope>
    <source>
        <strain evidence="3">RS5460</strain>
    </source>
</reference>